<feature type="compositionally biased region" description="Polar residues" evidence="2">
    <location>
        <begin position="1"/>
        <end position="11"/>
    </location>
</feature>
<feature type="region of interest" description="Disordered" evidence="2">
    <location>
        <begin position="302"/>
        <end position="350"/>
    </location>
</feature>
<sequence length="822" mass="90415">MAASSPSFHSPNNDNYNDRENDDAAGHYLRPGGSRQARKLQLRNAGFRGGTVPTRNLTPKSIPSSTWSAAGDSGTENVPPSTTDVRTPSNGRRVSSGILQDIGNSTITRRKRATSRLVSSRWSGSEGSGGEERHALRSISQSQGKGTIRQRTVKTKPKVNHKRRSVSAETSKYIEHLEAELAASQSQLSRINSPTVTRQQTTKMRHIDAETRLLQKEIEDWEAKYEQRVQEEVDSHAEIETVLRGRVRTLEQEVDETCFQMQELEARLHLATQNMEAVETANVNMERRIEIMSDLLAASPSKIDLHAETPGRARRNSRPKSMLPRFPTASSLMGSPERQSHTQPPSPLLTFTNYSPNLIASPVQSVCRLDISSQQSDYMSEAESVFSEVSANGDSMTSAENLESQPNFNPWNLPPPLPNRARPARRMRRFGAGSFGPKPLILPSTFHGDHFPPASASVLERSETTPAFFPDRTLSSHDSHSPLLGRRRASTIAHGEILAVLDPSPFSNEQLEECGEETLMSFNASSSPSSRPVPRDLSSFGSAKGKNLMEELTTAWTSDSALSSEIVVASDEIAGNLEVASDGADASNRLGDGTTLVQGTFTYPQAFNPVERRAASSSTAIAQPQHHRACSQSISIPATHSASVLERLRFLFGDLWRSPLDLARHLVRTAQACMRIPRTLLNIQWWLVGALIGPLARRRAFHELTHSHDNESEHSYSEDSLSEDIEAGNMAYGTLDETPPHSPSRKASIRKKRAAHKVRCPHRRAKHSPLLWVKFSLTIALALGAAVKDGPGSLLETTVCSCQRTRSASPGMLEDEEPESLI</sequence>
<dbReference type="Proteomes" id="UP001271007">
    <property type="component" value="Unassembled WGS sequence"/>
</dbReference>
<dbReference type="AlphaFoldDB" id="A0AAJ0DMD9"/>
<reference evidence="3" key="1">
    <citation type="submission" date="2023-04" db="EMBL/GenBank/DDBJ databases">
        <title>Black Yeasts Isolated from many extreme environments.</title>
        <authorList>
            <person name="Coleine C."/>
            <person name="Stajich J.E."/>
            <person name="Selbmann L."/>
        </authorList>
    </citation>
    <scope>NUCLEOTIDE SEQUENCE</scope>
    <source>
        <strain evidence="3">CCFEE 5312</strain>
    </source>
</reference>
<feature type="compositionally biased region" description="Polar residues" evidence="2">
    <location>
        <begin position="396"/>
        <end position="405"/>
    </location>
</feature>
<feature type="compositionally biased region" description="Polar residues" evidence="2">
    <location>
        <begin position="53"/>
        <end position="93"/>
    </location>
</feature>
<proteinExistence type="predicted"/>
<feature type="region of interest" description="Disordered" evidence="2">
    <location>
        <begin position="732"/>
        <end position="760"/>
    </location>
</feature>
<evidence type="ECO:0000313" key="3">
    <source>
        <dbReference type="EMBL" id="KAK3053012.1"/>
    </source>
</evidence>
<evidence type="ECO:0000256" key="2">
    <source>
        <dbReference type="SAM" id="MobiDB-lite"/>
    </source>
</evidence>
<evidence type="ECO:0000313" key="4">
    <source>
        <dbReference type="Proteomes" id="UP001271007"/>
    </source>
</evidence>
<feature type="region of interest" description="Disordered" evidence="2">
    <location>
        <begin position="396"/>
        <end position="415"/>
    </location>
</feature>
<accession>A0AAJ0DMD9</accession>
<keyword evidence="1" id="KW-0175">Coiled coil</keyword>
<keyword evidence="4" id="KW-1185">Reference proteome</keyword>
<organism evidence="3 4">
    <name type="scientific">Extremus antarcticus</name>
    <dbReference type="NCBI Taxonomy" id="702011"/>
    <lineage>
        <taxon>Eukaryota</taxon>
        <taxon>Fungi</taxon>
        <taxon>Dikarya</taxon>
        <taxon>Ascomycota</taxon>
        <taxon>Pezizomycotina</taxon>
        <taxon>Dothideomycetes</taxon>
        <taxon>Dothideomycetidae</taxon>
        <taxon>Mycosphaerellales</taxon>
        <taxon>Extremaceae</taxon>
        <taxon>Extremus</taxon>
    </lineage>
</organism>
<feature type="coiled-coil region" evidence="1">
    <location>
        <begin position="204"/>
        <end position="288"/>
    </location>
</feature>
<gene>
    <name evidence="3" type="ORF">LTR09_006076</name>
</gene>
<evidence type="ECO:0000256" key="1">
    <source>
        <dbReference type="SAM" id="Coils"/>
    </source>
</evidence>
<dbReference type="EMBL" id="JAWDJX010000018">
    <property type="protein sequence ID" value="KAK3053012.1"/>
    <property type="molecule type" value="Genomic_DNA"/>
</dbReference>
<feature type="compositionally biased region" description="Basic residues" evidence="2">
    <location>
        <begin position="743"/>
        <end position="760"/>
    </location>
</feature>
<comment type="caution">
    <text evidence="3">The sequence shown here is derived from an EMBL/GenBank/DDBJ whole genome shotgun (WGS) entry which is preliminary data.</text>
</comment>
<feature type="compositionally biased region" description="Basic and acidic residues" evidence="2">
    <location>
        <begin position="16"/>
        <end position="25"/>
    </location>
</feature>
<name>A0AAJ0DMD9_9PEZI</name>
<protein>
    <submittedName>
        <fullName evidence="3">Uncharacterized protein</fullName>
    </submittedName>
</protein>
<feature type="region of interest" description="Disordered" evidence="2">
    <location>
        <begin position="1"/>
        <end position="170"/>
    </location>
</feature>
<feature type="compositionally biased region" description="Basic residues" evidence="2">
    <location>
        <begin position="151"/>
        <end position="165"/>
    </location>
</feature>